<keyword evidence="2" id="KW-1185">Reference proteome</keyword>
<dbReference type="Proteomes" id="UP001178148">
    <property type="component" value="Unassembled WGS sequence"/>
</dbReference>
<dbReference type="EMBL" id="JASXSV010000001">
    <property type="protein sequence ID" value="MDP0587885.1"/>
    <property type="molecule type" value="Genomic_DNA"/>
</dbReference>
<protein>
    <submittedName>
        <fullName evidence="1">Uncharacterized protein</fullName>
    </submittedName>
</protein>
<proteinExistence type="predicted"/>
<reference evidence="1 2" key="1">
    <citation type="journal article" date="2023" name="bioRxiv">
        <title>An intranuclear bacterial parasite of deep-sea mussels expresses apoptosis inhibitors acquired from its host.</title>
        <authorList>
            <person name="Gonzalez Porras M.A."/>
            <person name="Assie A."/>
            <person name="Tietjen M."/>
            <person name="Violette M."/>
            <person name="Kleiner M."/>
            <person name="Gruber-Vodicka H."/>
            <person name="Dubilier N."/>
            <person name="Leisch N."/>
        </authorList>
    </citation>
    <scope>NUCLEOTIDE SEQUENCE [LARGE SCALE GENOMIC DNA]</scope>
    <source>
        <strain evidence="1">IAP13</strain>
    </source>
</reference>
<comment type="caution">
    <text evidence="1">The sequence shown here is derived from an EMBL/GenBank/DDBJ whole genome shotgun (WGS) entry which is preliminary data.</text>
</comment>
<dbReference type="AlphaFoldDB" id="A0AA90NRF3"/>
<accession>A0AA90NRF3</accession>
<organism evidence="1 2">
    <name type="scientific">Candidatus Endonucleibacter bathymodioli</name>
    <dbReference type="NCBI Taxonomy" id="539814"/>
    <lineage>
        <taxon>Bacteria</taxon>
        <taxon>Pseudomonadati</taxon>
        <taxon>Pseudomonadota</taxon>
        <taxon>Gammaproteobacteria</taxon>
        <taxon>Oceanospirillales</taxon>
        <taxon>Endozoicomonadaceae</taxon>
        <taxon>Candidatus Endonucleibacter</taxon>
    </lineage>
</organism>
<sequence>MGKRGGGAQREELVSSIESLFRGNLTPIGLAKNWQKKDTSLILVWLSDWLGGEVGATLNRQA</sequence>
<name>A0AA90NRF3_9GAMM</name>
<evidence type="ECO:0000313" key="1">
    <source>
        <dbReference type="EMBL" id="MDP0587885.1"/>
    </source>
</evidence>
<gene>
    <name evidence="1" type="ORF">QS748_01195</name>
</gene>
<evidence type="ECO:0000313" key="2">
    <source>
        <dbReference type="Proteomes" id="UP001178148"/>
    </source>
</evidence>